<keyword evidence="2" id="KW-1133">Transmembrane helix</keyword>
<feature type="transmembrane region" description="Helical" evidence="2">
    <location>
        <begin position="76"/>
        <end position="93"/>
    </location>
</feature>
<feature type="region of interest" description="Disordered" evidence="1">
    <location>
        <begin position="466"/>
        <end position="495"/>
    </location>
</feature>
<dbReference type="AlphaFoldDB" id="A0A1H5UX41"/>
<name>A0A1H5UX41_9ACTN</name>
<dbReference type="EMBL" id="FNVT01000001">
    <property type="protein sequence ID" value="SEF79606.1"/>
    <property type="molecule type" value="Genomic_DNA"/>
</dbReference>
<feature type="compositionally biased region" description="Pro residues" evidence="1">
    <location>
        <begin position="484"/>
        <end position="495"/>
    </location>
</feature>
<reference evidence="3 4" key="1">
    <citation type="submission" date="2016-10" db="EMBL/GenBank/DDBJ databases">
        <authorList>
            <person name="de Groot N.N."/>
        </authorList>
    </citation>
    <scope>NUCLEOTIDE SEQUENCE [LARGE SCALE GENOMIC DNA]</scope>
    <source>
        <strain evidence="3 4">CGMCC 4.7037</strain>
    </source>
</reference>
<accession>A0A1H5UX41</accession>
<keyword evidence="2" id="KW-0812">Transmembrane</keyword>
<protein>
    <submittedName>
        <fullName evidence="3">Uncharacterized protein</fullName>
    </submittedName>
</protein>
<organism evidence="3 4">
    <name type="scientific">Nonomuraea solani</name>
    <dbReference type="NCBI Taxonomy" id="1144553"/>
    <lineage>
        <taxon>Bacteria</taxon>
        <taxon>Bacillati</taxon>
        <taxon>Actinomycetota</taxon>
        <taxon>Actinomycetes</taxon>
        <taxon>Streptosporangiales</taxon>
        <taxon>Streptosporangiaceae</taxon>
        <taxon>Nonomuraea</taxon>
    </lineage>
</organism>
<evidence type="ECO:0000313" key="4">
    <source>
        <dbReference type="Proteomes" id="UP000236732"/>
    </source>
</evidence>
<proteinExistence type="predicted"/>
<keyword evidence="2" id="KW-0472">Membrane</keyword>
<evidence type="ECO:0000256" key="2">
    <source>
        <dbReference type="SAM" id="Phobius"/>
    </source>
</evidence>
<feature type="transmembrane region" description="Helical" evidence="2">
    <location>
        <begin position="21"/>
        <end position="41"/>
    </location>
</feature>
<feature type="transmembrane region" description="Helical" evidence="2">
    <location>
        <begin position="113"/>
        <end position="132"/>
    </location>
</feature>
<gene>
    <name evidence="3" type="ORF">SAMN05444920_101686</name>
</gene>
<evidence type="ECO:0000256" key="1">
    <source>
        <dbReference type="SAM" id="MobiDB-lite"/>
    </source>
</evidence>
<keyword evidence="4" id="KW-1185">Reference proteome</keyword>
<dbReference type="Proteomes" id="UP000236732">
    <property type="component" value="Unassembled WGS sequence"/>
</dbReference>
<evidence type="ECO:0000313" key="3">
    <source>
        <dbReference type="EMBL" id="SEF79606.1"/>
    </source>
</evidence>
<sequence length="495" mass="53926">MTPEQLRDNPGFRYNLAAHGVLYLIPIGVAVTFSVVLPWWVPRNADGMDVSRLIALQRLFEQVSTFFSGQLKLSEPKVLGVLAAVYLASVLLASRRGRLVGGLHRVADLYTKYSGPAAAGLATLAAFTFFGMRAGDPAHELRLKVKVTQEGYAEVAKRVEAELSARVVSGLYAKVRARFPAPYQRAIAELPQVGELAASVRQEADSARGVYGVTEPAVERALRAARTGEGGAAEWRVESMAEPAAPPDGITPEQVEAARRGLAGTSADTRAIELVDDGHKKVTLQLEKVVSERIMALTKSLSQAVPMLEPLMAAFADATDKTVQDRMGLVYDRVMATAQRRPGDLPAVIDREVRAVVAAADVAAAVERATPRAEEQAGRHRKLLATLKKGEYLIDRRVDRWAAAQVAKDRREGKLPKALTLSELLKLTVPLDVPKLPDLAIRPDLLRPPFDHRSLYGHGAPYFSRPPSEYRPPPLGGHFQAPKPVAPPRVVPRFR</sequence>